<evidence type="ECO:0000259" key="3">
    <source>
        <dbReference type="Pfam" id="PF00535"/>
    </source>
</evidence>
<protein>
    <submittedName>
        <fullName evidence="4">Glycosyltransferase</fullName>
    </submittedName>
</protein>
<gene>
    <name evidence="4" type="ORF">IAC80_04165</name>
</gene>
<feature type="domain" description="Glycosyltransferase 2-like" evidence="3">
    <location>
        <begin position="6"/>
        <end position="114"/>
    </location>
</feature>
<reference evidence="4" key="1">
    <citation type="submission" date="2020-10" db="EMBL/GenBank/DDBJ databases">
        <authorList>
            <person name="Gilroy R."/>
        </authorList>
    </citation>
    <scope>NUCLEOTIDE SEQUENCE</scope>
    <source>
        <strain evidence="4">ChiBcec6-7307</strain>
    </source>
</reference>
<dbReference type="CDD" id="cd00761">
    <property type="entry name" value="Glyco_tranf_GTA_type"/>
    <property type="match status" value="1"/>
</dbReference>
<dbReference type="Pfam" id="PF00535">
    <property type="entry name" value="Glycos_transf_2"/>
    <property type="match status" value="1"/>
</dbReference>
<sequence>MSKILTVAIPCYNSEAYMEHCIRSLLPAGEDIEILIVDDGSTKDRTPQIADEYQEKYPGIIRAIHQENGGHGEAVNAGLRNASGLYYKVIDSDDWADTKALKAIVARLKELEEAGTPVDMLLADFVYDKEGARHKKVVHFRGVFPVNRVFDWSAMGHMKETQYILMHNIFYRTRTARESGMVLPKHTFYVDNLFAFQPFPYVKKLYYMDVVFYHYYIGREDQSVNEQVMIGRIDQQIKVNRMMIDIMNRQNFEGLDPHVEKYMYIYLDKIMTVTSSLLLVSGTKENLEKKKKIWAYLKKTSPKMYRRLRWSILGISMNLPGWLGRKLSVAGYKAARKLVGFN</sequence>
<comment type="caution">
    <text evidence="4">The sequence shown here is derived from an EMBL/GenBank/DDBJ whole genome shotgun (WGS) entry which is preliminary data.</text>
</comment>
<dbReference type="PANTHER" id="PTHR22916">
    <property type="entry name" value="GLYCOSYLTRANSFERASE"/>
    <property type="match status" value="1"/>
</dbReference>
<evidence type="ECO:0000313" key="4">
    <source>
        <dbReference type="EMBL" id="HIV23116.1"/>
    </source>
</evidence>
<dbReference type="InterPro" id="IPR001173">
    <property type="entry name" value="Glyco_trans_2-like"/>
</dbReference>
<evidence type="ECO:0000256" key="2">
    <source>
        <dbReference type="ARBA" id="ARBA00022679"/>
    </source>
</evidence>
<dbReference type="EMBL" id="DVOS01000038">
    <property type="protein sequence ID" value="HIV23116.1"/>
    <property type="molecule type" value="Genomic_DNA"/>
</dbReference>
<dbReference type="Proteomes" id="UP000886889">
    <property type="component" value="Unassembled WGS sequence"/>
</dbReference>
<organism evidence="4 5">
    <name type="scientific">Candidatus Merdiplasma excrementigallinarum</name>
    <dbReference type="NCBI Taxonomy" id="2840864"/>
    <lineage>
        <taxon>Bacteria</taxon>
        <taxon>Bacillati</taxon>
        <taxon>Bacillota</taxon>
        <taxon>Clostridia</taxon>
        <taxon>Lachnospirales</taxon>
        <taxon>Lachnospiraceae</taxon>
        <taxon>Lachnospiraceae incertae sedis</taxon>
        <taxon>Candidatus Merdiplasma</taxon>
    </lineage>
</organism>
<dbReference type="AlphaFoldDB" id="A0A9D1NYE7"/>
<accession>A0A9D1NYE7</accession>
<dbReference type="PANTHER" id="PTHR22916:SF51">
    <property type="entry name" value="GLYCOSYLTRANSFERASE EPSH-RELATED"/>
    <property type="match status" value="1"/>
</dbReference>
<dbReference type="SUPFAM" id="SSF53448">
    <property type="entry name" value="Nucleotide-diphospho-sugar transferases"/>
    <property type="match status" value="1"/>
</dbReference>
<keyword evidence="1" id="KW-0328">Glycosyltransferase</keyword>
<name>A0A9D1NYE7_9FIRM</name>
<keyword evidence="2" id="KW-0808">Transferase</keyword>
<evidence type="ECO:0000313" key="5">
    <source>
        <dbReference type="Proteomes" id="UP000886889"/>
    </source>
</evidence>
<reference evidence="4" key="2">
    <citation type="journal article" date="2021" name="PeerJ">
        <title>Extensive microbial diversity within the chicken gut microbiome revealed by metagenomics and culture.</title>
        <authorList>
            <person name="Gilroy R."/>
            <person name="Ravi A."/>
            <person name="Getino M."/>
            <person name="Pursley I."/>
            <person name="Horton D.L."/>
            <person name="Alikhan N.F."/>
            <person name="Baker D."/>
            <person name="Gharbi K."/>
            <person name="Hall N."/>
            <person name="Watson M."/>
            <person name="Adriaenssens E.M."/>
            <person name="Foster-Nyarko E."/>
            <person name="Jarju S."/>
            <person name="Secka A."/>
            <person name="Antonio M."/>
            <person name="Oren A."/>
            <person name="Chaudhuri R.R."/>
            <person name="La Ragione R."/>
            <person name="Hildebrand F."/>
            <person name="Pallen M.J."/>
        </authorList>
    </citation>
    <scope>NUCLEOTIDE SEQUENCE</scope>
    <source>
        <strain evidence="4">ChiBcec6-7307</strain>
    </source>
</reference>
<dbReference type="Gene3D" id="3.90.550.10">
    <property type="entry name" value="Spore Coat Polysaccharide Biosynthesis Protein SpsA, Chain A"/>
    <property type="match status" value="1"/>
</dbReference>
<dbReference type="GO" id="GO:0016757">
    <property type="term" value="F:glycosyltransferase activity"/>
    <property type="evidence" value="ECO:0007669"/>
    <property type="project" value="UniProtKB-KW"/>
</dbReference>
<proteinExistence type="predicted"/>
<dbReference type="InterPro" id="IPR029044">
    <property type="entry name" value="Nucleotide-diphossugar_trans"/>
</dbReference>
<evidence type="ECO:0000256" key="1">
    <source>
        <dbReference type="ARBA" id="ARBA00022676"/>
    </source>
</evidence>